<dbReference type="SUPFAM" id="SSF54001">
    <property type="entry name" value="Cysteine proteinases"/>
    <property type="match status" value="1"/>
</dbReference>
<dbReference type="InterPro" id="IPR038765">
    <property type="entry name" value="Papain-like_cys_pep_sf"/>
</dbReference>
<keyword evidence="2" id="KW-0645">Protease</keyword>
<evidence type="ECO:0000256" key="3">
    <source>
        <dbReference type="ARBA" id="ARBA00022801"/>
    </source>
</evidence>
<evidence type="ECO:0000256" key="4">
    <source>
        <dbReference type="SAM" id="MobiDB-lite"/>
    </source>
</evidence>
<evidence type="ECO:0000313" key="6">
    <source>
        <dbReference type="EMBL" id="MED6145092.1"/>
    </source>
</evidence>
<protein>
    <recommendedName>
        <fullName evidence="5">Ubiquitin-like protease family profile domain-containing protein</fullName>
    </recommendedName>
</protein>
<evidence type="ECO:0000256" key="1">
    <source>
        <dbReference type="ARBA" id="ARBA00005234"/>
    </source>
</evidence>
<keyword evidence="7" id="KW-1185">Reference proteome</keyword>
<dbReference type="InterPro" id="IPR003653">
    <property type="entry name" value="Peptidase_C48_C"/>
</dbReference>
<proteinExistence type="inferred from homology"/>
<keyword evidence="3" id="KW-0378">Hydrolase</keyword>
<evidence type="ECO:0000313" key="7">
    <source>
        <dbReference type="Proteomes" id="UP001341840"/>
    </source>
</evidence>
<evidence type="ECO:0000259" key="5">
    <source>
        <dbReference type="Pfam" id="PF02902"/>
    </source>
</evidence>
<dbReference type="EMBL" id="JASCZI010090693">
    <property type="protein sequence ID" value="MED6145092.1"/>
    <property type="molecule type" value="Genomic_DNA"/>
</dbReference>
<feature type="region of interest" description="Disordered" evidence="4">
    <location>
        <begin position="1"/>
        <end position="42"/>
    </location>
</feature>
<name>A0ABU6T8P9_9FABA</name>
<gene>
    <name evidence="6" type="ORF">PIB30_021746</name>
</gene>
<feature type="domain" description="Ubiquitin-like protease family profile" evidence="5">
    <location>
        <begin position="272"/>
        <end position="316"/>
    </location>
</feature>
<organism evidence="6 7">
    <name type="scientific">Stylosanthes scabra</name>
    <dbReference type="NCBI Taxonomy" id="79078"/>
    <lineage>
        <taxon>Eukaryota</taxon>
        <taxon>Viridiplantae</taxon>
        <taxon>Streptophyta</taxon>
        <taxon>Embryophyta</taxon>
        <taxon>Tracheophyta</taxon>
        <taxon>Spermatophyta</taxon>
        <taxon>Magnoliopsida</taxon>
        <taxon>eudicotyledons</taxon>
        <taxon>Gunneridae</taxon>
        <taxon>Pentapetalae</taxon>
        <taxon>rosids</taxon>
        <taxon>fabids</taxon>
        <taxon>Fabales</taxon>
        <taxon>Fabaceae</taxon>
        <taxon>Papilionoideae</taxon>
        <taxon>50 kb inversion clade</taxon>
        <taxon>dalbergioids sensu lato</taxon>
        <taxon>Dalbergieae</taxon>
        <taxon>Pterocarpus clade</taxon>
        <taxon>Stylosanthes</taxon>
    </lineage>
</organism>
<dbReference type="Pfam" id="PF02902">
    <property type="entry name" value="Peptidase_C48"/>
    <property type="match status" value="1"/>
</dbReference>
<comment type="caution">
    <text evidence="6">The sequence shown here is derived from an EMBL/GenBank/DDBJ whole genome shotgun (WGS) entry which is preliminary data.</text>
</comment>
<dbReference type="Proteomes" id="UP001341840">
    <property type="component" value="Unassembled WGS sequence"/>
</dbReference>
<feature type="compositionally biased region" description="Basic and acidic residues" evidence="4">
    <location>
        <begin position="29"/>
        <end position="42"/>
    </location>
</feature>
<comment type="similarity">
    <text evidence="1">Belongs to the peptidase C48 family.</text>
</comment>
<evidence type="ECO:0000256" key="2">
    <source>
        <dbReference type="ARBA" id="ARBA00022670"/>
    </source>
</evidence>
<reference evidence="6 7" key="1">
    <citation type="journal article" date="2023" name="Plants (Basel)">
        <title>Bridging the Gap: Combining Genomics and Transcriptomics Approaches to Understand Stylosanthes scabra, an Orphan Legume from the Brazilian Caatinga.</title>
        <authorList>
            <person name="Ferreira-Neto J.R.C."/>
            <person name="da Silva M.D."/>
            <person name="Binneck E."/>
            <person name="de Melo N.F."/>
            <person name="da Silva R.H."/>
            <person name="de Melo A.L.T.M."/>
            <person name="Pandolfi V."/>
            <person name="Bustamante F.O."/>
            <person name="Brasileiro-Vidal A.C."/>
            <person name="Benko-Iseppon A.M."/>
        </authorList>
    </citation>
    <scope>NUCLEOTIDE SEQUENCE [LARGE SCALE GENOMIC DNA]</scope>
    <source>
        <tissue evidence="6">Leaves</tissue>
    </source>
</reference>
<dbReference type="Gene3D" id="3.40.395.10">
    <property type="entry name" value="Adenoviral Proteinase, Chain A"/>
    <property type="match status" value="1"/>
</dbReference>
<sequence>MEGRRFWFERNPPLPPKSSSGAGDSGSGLEREGRVESIDQLPQRDDPVLHLLTDLRTFLTRHEETTKEALKEYREELSEVKSLLAGHNVILNALVANSGMGVVPKPVGKHVGEERTSVAEHGDVSPAAVPDTTLKWKLDFTTDDSIVEDLFEVRQEGPGSPFTFHSHVNPIVYANELPKCFDLEFPAPDGFEFAGMELAVAALIFGKDLDEGEVLVTRVHDIGDRRTLKSLCPGKQLYDDVILLKTNLDYDPKALAEIKEHYIGRADDIFKAYVPLHKDNHWYLMIVHFHDNELVYLDSAQVDSETVARKAQMRIVVVNAGTRMRLAIDLVMGIHNPLRHDMTRIAVEEWDKKCRKAVRRSKKKDARI</sequence>
<accession>A0ABU6T8P9</accession>